<name>A0A4Y7SB93_COPMI</name>
<feature type="transmembrane region" description="Helical" evidence="5">
    <location>
        <begin position="6"/>
        <end position="26"/>
    </location>
</feature>
<evidence type="ECO:0000259" key="6">
    <source>
        <dbReference type="Pfam" id="PF03124"/>
    </source>
</evidence>
<feature type="domain" description="EXS" evidence="6">
    <location>
        <begin position="23"/>
        <end position="171"/>
    </location>
</feature>
<evidence type="ECO:0000256" key="4">
    <source>
        <dbReference type="ARBA" id="ARBA00023136"/>
    </source>
</evidence>
<proteinExistence type="predicted"/>
<feature type="transmembrane region" description="Helical" evidence="5">
    <location>
        <begin position="154"/>
        <end position="170"/>
    </location>
</feature>
<keyword evidence="4 5" id="KW-0472">Membrane</keyword>
<comment type="caution">
    <text evidence="7">The sequence shown here is derived from an EMBL/GenBank/DDBJ whole genome shotgun (WGS) entry which is preliminary data.</text>
</comment>
<keyword evidence="2 5" id="KW-0812">Transmembrane</keyword>
<sequence length="324" mass="36556">TNGDPLLVDAYGHIPVITACFLFLITERDKFVQAIRRCLFSSATTPILFSDVIFADIGTSYAKIFGDVWLSLCMVIPGNSLLNAPSPDGLARWVLPTIMSDPPLLIHDMQLPLFLRYRLPRHFLSAAQRIVVVDIIDQQGEDAAKQPWHGEHRLFRLWLLAVFVNSAYSFCPPKASVNPSNELWNPLITPRRSTDVSPTDEFSSNHSSAPFHHQKGSSLTLNGMNGVVSHHAGTHPYGLRSMLLYPLTVYPLLIFLNLILRMSWSVKLSSHLHSVAEIVRRWLWSLSEVEWEVVKRVQSAPIVERVVKVEEVVYEELDTRAARG</sequence>
<dbReference type="InterPro" id="IPR004342">
    <property type="entry name" value="EXS_C"/>
</dbReference>
<dbReference type="AlphaFoldDB" id="A0A4Y7SB93"/>
<dbReference type="PANTHER" id="PTHR10783:SF46">
    <property type="entry name" value="PROTEIN ERD1 HOMOLOG 2"/>
    <property type="match status" value="1"/>
</dbReference>
<evidence type="ECO:0000313" key="7">
    <source>
        <dbReference type="EMBL" id="TEB18862.1"/>
    </source>
</evidence>
<dbReference type="Pfam" id="PF03124">
    <property type="entry name" value="EXS"/>
    <property type="match status" value="2"/>
</dbReference>
<keyword evidence="3 5" id="KW-1133">Transmembrane helix</keyword>
<reference evidence="7 8" key="1">
    <citation type="journal article" date="2019" name="Nat. Ecol. Evol.">
        <title>Megaphylogeny resolves global patterns of mushroom evolution.</title>
        <authorList>
            <person name="Varga T."/>
            <person name="Krizsan K."/>
            <person name="Foldi C."/>
            <person name="Dima B."/>
            <person name="Sanchez-Garcia M."/>
            <person name="Sanchez-Ramirez S."/>
            <person name="Szollosi G.J."/>
            <person name="Szarkandi J.G."/>
            <person name="Papp V."/>
            <person name="Albert L."/>
            <person name="Andreopoulos W."/>
            <person name="Angelini C."/>
            <person name="Antonin V."/>
            <person name="Barry K.W."/>
            <person name="Bougher N.L."/>
            <person name="Buchanan P."/>
            <person name="Buyck B."/>
            <person name="Bense V."/>
            <person name="Catcheside P."/>
            <person name="Chovatia M."/>
            <person name="Cooper J."/>
            <person name="Damon W."/>
            <person name="Desjardin D."/>
            <person name="Finy P."/>
            <person name="Geml J."/>
            <person name="Haridas S."/>
            <person name="Hughes K."/>
            <person name="Justo A."/>
            <person name="Karasinski D."/>
            <person name="Kautmanova I."/>
            <person name="Kiss B."/>
            <person name="Kocsube S."/>
            <person name="Kotiranta H."/>
            <person name="LaButti K.M."/>
            <person name="Lechner B.E."/>
            <person name="Liimatainen K."/>
            <person name="Lipzen A."/>
            <person name="Lukacs Z."/>
            <person name="Mihaltcheva S."/>
            <person name="Morgado L.N."/>
            <person name="Niskanen T."/>
            <person name="Noordeloos M.E."/>
            <person name="Ohm R.A."/>
            <person name="Ortiz-Santana B."/>
            <person name="Ovrebo C."/>
            <person name="Racz N."/>
            <person name="Riley R."/>
            <person name="Savchenko A."/>
            <person name="Shiryaev A."/>
            <person name="Soop K."/>
            <person name="Spirin V."/>
            <person name="Szebenyi C."/>
            <person name="Tomsovsky M."/>
            <person name="Tulloss R.E."/>
            <person name="Uehling J."/>
            <person name="Grigoriev I.V."/>
            <person name="Vagvolgyi C."/>
            <person name="Papp T."/>
            <person name="Martin F.M."/>
            <person name="Miettinen O."/>
            <person name="Hibbett D.S."/>
            <person name="Nagy L.G."/>
        </authorList>
    </citation>
    <scope>NUCLEOTIDE SEQUENCE [LARGE SCALE GENOMIC DNA]</scope>
    <source>
        <strain evidence="7 8">FP101781</strain>
    </source>
</reference>
<evidence type="ECO:0000256" key="2">
    <source>
        <dbReference type="ARBA" id="ARBA00022692"/>
    </source>
</evidence>
<dbReference type="GO" id="GO:0016020">
    <property type="term" value="C:membrane"/>
    <property type="evidence" value="ECO:0007669"/>
    <property type="project" value="UniProtKB-SubCell"/>
</dbReference>
<dbReference type="PANTHER" id="PTHR10783">
    <property type="entry name" value="XENOTROPIC AND POLYTROPIC RETROVIRUS RECEPTOR 1-RELATED"/>
    <property type="match status" value="1"/>
</dbReference>
<evidence type="ECO:0000313" key="8">
    <source>
        <dbReference type="Proteomes" id="UP000298030"/>
    </source>
</evidence>
<organism evidence="7 8">
    <name type="scientific">Coprinellus micaceus</name>
    <name type="common">Glistening ink-cap mushroom</name>
    <name type="synonym">Coprinus micaceus</name>
    <dbReference type="NCBI Taxonomy" id="71717"/>
    <lineage>
        <taxon>Eukaryota</taxon>
        <taxon>Fungi</taxon>
        <taxon>Dikarya</taxon>
        <taxon>Basidiomycota</taxon>
        <taxon>Agaricomycotina</taxon>
        <taxon>Agaricomycetes</taxon>
        <taxon>Agaricomycetidae</taxon>
        <taxon>Agaricales</taxon>
        <taxon>Agaricineae</taxon>
        <taxon>Psathyrellaceae</taxon>
        <taxon>Coprinellus</taxon>
    </lineage>
</organism>
<gene>
    <name evidence="7" type="ORF">FA13DRAFT_1745065</name>
</gene>
<keyword evidence="8" id="KW-1185">Reference proteome</keyword>
<dbReference type="STRING" id="71717.A0A4Y7SB93"/>
<dbReference type="OrthoDB" id="2159384at2759"/>
<accession>A0A4Y7SB93</accession>
<dbReference type="GO" id="GO:0005737">
    <property type="term" value="C:cytoplasm"/>
    <property type="evidence" value="ECO:0007669"/>
    <property type="project" value="TreeGrafter"/>
</dbReference>
<dbReference type="EMBL" id="QPFP01000220">
    <property type="protein sequence ID" value="TEB18862.1"/>
    <property type="molecule type" value="Genomic_DNA"/>
</dbReference>
<dbReference type="Proteomes" id="UP000298030">
    <property type="component" value="Unassembled WGS sequence"/>
</dbReference>
<evidence type="ECO:0000256" key="5">
    <source>
        <dbReference type="SAM" id="Phobius"/>
    </source>
</evidence>
<evidence type="ECO:0000256" key="3">
    <source>
        <dbReference type="ARBA" id="ARBA00022989"/>
    </source>
</evidence>
<comment type="subcellular location">
    <subcellularLocation>
        <location evidence="1">Membrane</location>
        <topology evidence="1">Multi-pass membrane protein</topology>
    </subcellularLocation>
</comment>
<feature type="non-terminal residue" evidence="7">
    <location>
        <position position="324"/>
    </location>
</feature>
<protein>
    <recommendedName>
        <fullName evidence="6">EXS domain-containing protein</fullName>
    </recommendedName>
</protein>
<evidence type="ECO:0000256" key="1">
    <source>
        <dbReference type="ARBA" id="ARBA00004141"/>
    </source>
</evidence>
<feature type="domain" description="EXS" evidence="6">
    <location>
        <begin position="234"/>
        <end position="294"/>
    </location>
</feature>
<feature type="transmembrane region" description="Helical" evidence="5">
    <location>
        <begin position="243"/>
        <end position="260"/>
    </location>
</feature>
<feature type="non-terminal residue" evidence="7">
    <location>
        <position position="1"/>
    </location>
</feature>